<evidence type="ECO:0000256" key="1">
    <source>
        <dbReference type="SAM" id="Coils"/>
    </source>
</evidence>
<organism evidence="3 4">
    <name type="scientific">Nitrosospira lacus</name>
    <dbReference type="NCBI Taxonomy" id="1288494"/>
    <lineage>
        <taxon>Bacteria</taxon>
        <taxon>Pseudomonadati</taxon>
        <taxon>Pseudomonadota</taxon>
        <taxon>Betaproteobacteria</taxon>
        <taxon>Nitrosomonadales</taxon>
        <taxon>Nitrosomonadaceae</taxon>
        <taxon>Nitrosospira</taxon>
    </lineage>
</organism>
<accession>A0A1W6SQ83</accession>
<proteinExistence type="predicted"/>
<reference evidence="3 4" key="1">
    <citation type="journal article" date="2015" name="Int. J. Syst. Evol. Microbiol.">
        <title>Nitrosospira lacus sp. nov., a psychrotolerant, ammonia-oxidizing bacterium from sandy lake sediment.</title>
        <authorList>
            <person name="Urakawa H."/>
            <person name="Garcia J.C."/>
            <person name="Nielsen J.L."/>
            <person name="Le V.Q."/>
            <person name="Kozlowski J.A."/>
            <person name="Stein L.Y."/>
            <person name="Lim C.K."/>
            <person name="Pommerening-Roser A."/>
            <person name="Martens-Habbena W."/>
            <person name="Stahl D.A."/>
            <person name="Klotz M.G."/>
        </authorList>
    </citation>
    <scope>NUCLEOTIDE SEQUENCE [LARGE SCALE GENOMIC DNA]</scope>
    <source>
        <strain evidence="3 4">APG3</strain>
    </source>
</reference>
<protein>
    <submittedName>
        <fullName evidence="3">Uncharacterized protein</fullName>
    </submittedName>
</protein>
<keyword evidence="4" id="KW-1185">Reference proteome</keyword>
<evidence type="ECO:0000313" key="4">
    <source>
        <dbReference type="Proteomes" id="UP000012179"/>
    </source>
</evidence>
<evidence type="ECO:0000256" key="2">
    <source>
        <dbReference type="SAM" id="MobiDB-lite"/>
    </source>
</evidence>
<sequence length="73" mass="8380">MARTWTAEQKARQSALIQSWKPWESSTGPKTDEGKVTASQNRQRSLERARQGVIEARETLQSAQARLQKLTRR</sequence>
<evidence type="ECO:0000313" key="3">
    <source>
        <dbReference type="EMBL" id="ARO87956.1"/>
    </source>
</evidence>
<feature type="coiled-coil region" evidence="1">
    <location>
        <begin position="46"/>
        <end position="73"/>
    </location>
</feature>
<dbReference type="AlphaFoldDB" id="A0A1W6SQ83"/>
<dbReference type="Proteomes" id="UP000012179">
    <property type="component" value="Chromosome"/>
</dbReference>
<gene>
    <name evidence="3" type="ORF">EBAPG3_009355</name>
</gene>
<feature type="region of interest" description="Disordered" evidence="2">
    <location>
        <begin position="1"/>
        <end position="44"/>
    </location>
</feature>
<name>A0A1W6SQ83_9PROT</name>
<keyword evidence="1" id="KW-0175">Coiled coil</keyword>
<dbReference type="EMBL" id="CP021106">
    <property type="protein sequence ID" value="ARO87956.1"/>
    <property type="molecule type" value="Genomic_DNA"/>
</dbReference>